<organism evidence="2 3">
    <name type="scientific">Streptomyces alkaliterrae</name>
    <dbReference type="NCBI Taxonomy" id="2213162"/>
    <lineage>
        <taxon>Bacteria</taxon>
        <taxon>Bacillati</taxon>
        <taxon>Actinomycetota</taxon>
        <taxon>Actinomycetes</taxon>
        <taxon>Kitasatosporales</taxon>
        <taxon>Streptomycetaceae</taxon>
        <taxon>Streptomyces</taxon>
    </lineage>
</organism>
<dbReference type="AlphaFoldDB" id="A0A7W3WI82"/>
<dbReference type="RefSeq" id="WP_181353614.1">
    <property type="nucleotide sequence ID" value="NZ_JABJWZ010000027.1"/>
</dbReference>
<dbReference type="SUPFAM" id="SSF53474">
    <property type="entry name" value="alpha/beta-Hydrolases"/>
    <property type="match status" value="1"/>
</dbReference>
<accession>A0A7W3WI82</accession>
<evidence type="ECO:0000259" key="1">
    <source>
        <dbReference type="Pfam" id="PF00561"/>
    </source>
</evidence>
<name>A0A7W3WI82_9ACTN</name>
<evidence type="ECO:0000313" key="2">
    <source>
        <dbReference type="EMBL" id="MBB1252772.1"/>
    </source>
</evidence>
<proteinExistence type="predicted"/>
<comment type="caution">
    <text evidence="2">The sequence shown here is derived from an EMBL/GenBank/DDBJ whole genome shotgun (WGS) entry which is preliminary data.</text>
</comment>
<evidence type="ECO:0000313" key="3">
    <source>
        <dbReference type="Proteomes" id="UP000525686"/>
    </source>
</evidence>
<dbReference type="InterPro" id="IPR029058">
    <property type="entry name" value="AB_hydrolase_fold"/>
</dbReference>
<dbReference type="Proteomes" id="UP000525686">
    <property type="component" value="Unassembled WGS sequence"/>
</dbReference>
<dbReference type="InterPro" id="IPR000073">
    <property type="entry name" value="AB_hydrolase_1"/>
</dbReference>
<protein>
    <submittedName>
        <fullName evidence="2">Alpha/beta fold hydrolase</fullName>
    </submittedName>
</protein>
<dbReference type="Gene3D" id="3.40.50.1820">
    <property type="entry name" value="alpha/beta hydrolase"/>
    <property type="match status" value="1"/>
</dbReference>
<reference evidence="3" key="1">
    <citation type="submission" date="2020-05" db="EMBL/GenBank/DDBJ databases">
        <title>Classification of alakaliphilic streptomycetes isolated from an alkaline soil next to Lonar Crater, India and a proposal for the recognition of Streptomyces alkaliterrae sp. nov.</title>
        <authorList>
            <person name="Golinska P."/>
        </authorList>
    </citation>
    <scope>NUCLEOTIDE SEQUENCE [LARGE SCALE GENOMIC DNA]</scope>
    <source>
        <strain evidence="3">OF3</strain>
    </source>
</reference>
<dbReference type="EMBL" id="JABJWZ010000027">
    <property type="protein sequence ID" value="MBB1252772.1"/>
    <property type="molecule type" value="Genomic_DNA"/>
</dbReference>
<keyword evidence="2" id="KW-0378">Hydrolase</keyword>
<sequence>MAGRSRFPIVYVRGFAGDTSGINSAVKDPFYGFNEGSTHVRVGARNEPTFHQFESPLLRLHLDEGYHVLVEGGQEAYLDAHDEVPPDSIWVHRFYDRYASTWDERPERFRLESAARDLLRLVERLRAKSGAPRVHLVAHSMGGLIARCLLQKVLPDMGRDPTDYVDTLFTYGTPHGGITFDVGYGVLEKLRDVTGVKGADIFGPRRMYEYLTAEARRVPGGPPRDWDARQMPEGELSFPKDRVFCLVGTNPADYDVAFGLSAATVGARSDGLVKIENAYVPGSHVVFVHRSHSGRYGLVNSEEGYENLRRFLFGDRRIEVSLVDYRLPPESGVTWQAEVMLSVRGLPIVMHERLAAHWCPVQLDAPGSSARADGRTPLADVFLGSGLPRPPGSPAMRYALQLRVLSLRGRHGLLRFRDHLEQAADFADTLVVDLRAAESGEEIRAAWNSVIPGAIKDHAPSGAPLGDEDPRTGVWVAHVPLPPTAAPILGDGARIRLAVRPWS</sequence>
<gene>
    <name evidence="2" type="ORF">H3146_05250</name>
</gene>
<dbReference type="GO" id="GO:0016787">
    <property type="term" value="F:hydrolase activity"/>
    <property type="evidence" value="ECO:0007669"/>
    <property type="project" value="UniProtKB-KW"/>
</dbReference>
<feature type="domain" description="AB hydrolase-1" evidence="1">
    <location>
        <begin position="107"/>
        <end position="155"/>
    </location>
</feature>
<dbReference type="Pfam" id="PF00561">
    <property type="entry name" value="Abhydrolase_1"/>
    <property type="match status" value="1"/>
</dbReference>